<reference evidence="1 2" key="1">
    <citation type="submission" date="2023-01" db="EMBL/GenBank/DDBJ databases">
        <title>Psychrosphaera sp. nov., isolated from marine algae.</title>
        <authorList>
            <person name="Bayburt H."/>
            <person name="Choi B.J."/>
            <person name="Kim J.M."/>
            <person name="Choi D.G."/>
            <person name="Jeon C.O."/>
        </authorList>
    </citation>
    <scope>NUCLEOTIDE SEQUENCE [LARGE SCALE GENOMIC DNA]</scope>
    <source>
        <strain evidence="1 2">G1-22</strain>
    </source>
</reference>
<protein>
    <submittedName>
        <fullName evidence="1">Uncharacterized protein</fullName>
    </submittedName>
</protein>
<comment type="caution">
    <text evidence="1">The sequence shown here is derived from an EMBL/GenBank/DDBJ whole genome shotgun (WGS) entry which is preliminary data.</text>
</comment>
<accession>A0ABT5FDR6</accession>
<organism evidence="1 2">
    <name type="scientific">Psychrosphaera algicola</name>
    <dbReference type="NCBI Taxonomy" id="3023714"/>
    <lineage>
        <taxon>Bacteria</taxon>
        <taxon>Pseudomonadati</taxon>
        <taxon>Pseudomonadota</taxon>
        <taxon>Gammaproteobacteria</taxon>
        <taxon>Alteromonadales</taxon>
        <taxon>Pseudoalteromonadaceae</taxon>
        <taxon>Psychrosphaera</taxon>
    </lineage>
</organism>
<keyword evidence="2" id="KW-1185">Reference proteome</keyword>
<evidence type="ECO:0000313" key="2">
    <source>
        <dbReference type="Proteomes" id="UP001528411"/>
    </source>
</evidence>
<dbReference type="Proteomes" id="UP001528411">
    <property type="component" value="Unassembled WGS sequence"/>
</dbReference>
<sequence>MDSIISSVNTLLTNLQKSDNPEDGSLFKILDRVASMSDHLLILSQQLSSSSVVNETELLIANANQILANVPLTQTKIDGLLSEAEALITELQSVSAQYQDPIGLVEQTTGGQLPEIMTNVNESLNLVKGMIDEVYAERMQLAVTVNTLLKVLNRMDKTLQGVNNNPLLKGGIEKTNHQKE</sequence>
<name>A0ABT5FDR6_9GAMM</name>
<proteinExistence type="predicted"/>
<dbReference type="EMBL" id="JAQOMS010000002">
    <property type="protein sequence ID" value="MDC2889696.1"/>
    <property type="molecule type" value="Genomic_DNA"/>
</dbReference>
<gene>
    <name evidence="1" type="ORF">PN838_14055</name>
</gene>
<dbReference type="RefSeq" id="WP_272181079.1">
    <property type="nucleotide sequence ID" value="NZ_JAQOMS010000002.1"/>
</dbReference>
<evidence type="ECO:0000313" key="1">
    <source>
        <dbReference type="EMBL" id="MDC2889696.1"/>
    </source>
</evidence>